<dbReference type="AlphaFoldDB" id="G2ZT41"/>
<gene>
    <name evidence="1" type="ORF">BDB_30021</name>
</gene>
<accession>G2ZT41</accession>
<dbReference type="EMBL" id="FR854076">
    <property type="protein sequence ID" value="CCA82204.1"/>
    <property type="molecule type" value="Genomic_DNA"/>
</dbReference>
<sequence length="48" mass="5717">MWLVHNGVPFDVAFALDDVRRQWMAIKFSEFQGAEFDIHTMTFKEKPE</sequence>
<organism evidence="1">
    <name type="scientific">blood disease bacterium R229</name>
    <dbReference type="NCBI Taxonomy" id="741978"/>
    <lineage>
        <taxon>Bacteria</taxon>
        <taxon>Pseudomonadati</taxon>
        <taxon>Pseudomonadota</taxon>
        <taxon>Betaproteobacteria</taxon>
        <taxon>Burkholderiales</taxon>
        <taxon>Burkholderiaceae</taxon>
        <taxon>Ralstonia</taxon>
        <taxon>Ralstonia solanacearum species complex</taxon>
    </lineage>
</organism>
<protein>
    <submittedName>
        <fullName evidence="1">Uncharacterized protein</fullName>
    </submittedName>
</protein>
<name>G2ZT41_9RALS</name>
<reference evidence="1" key="2">
    <citation type="submission" date="2011-04" db="EMBL/GenBank/DDBJ databases">
        <authorList>
            <person name="Genoscope - CEA"/>
        </authorList>
    </citation>
    <scope>NUCLEOTIDE SEQUENCE</scope>
    <source>
        <strain evidence="1">R229</strain>
    </source>
</reference>
<proteinExistence type="predicted"/>
<reference evidence="1" key="1">
    <citation type="journal article" date="2011" name="PLoS ONE">
        <title>Ralstonia syzygii, the Blood Disease Bacterium and some Asian R. solanacearum strains form a single genomic species despite divergent lifestyles.</title>
        <authorList>
            <person name="Remenant B."/>
            <person name="de Cambiaire J.C."/>
            <person name="Cellier G."/>
            <person name="Jacobs J.M."/>
            <person name="Mangenot S."/>
            <person name="Barbe V."/>
            <person name="Lajus A."/>
            <person name="Vallenet D."/>
            <person name="Medigue C."/>
            <person name="Fegan M."/>
            <person name="Allen C."/>
            <person name="Prior P."/>
        </authorList>
    </citation>
    <scope>NUCLEOTIDE SEQUENCE</scope>
    <source>
        <strain evidence="1">R229</strain>
    </source>
</reference>
<evidence type="ECO:0000313" key="1">
    <source>
        <dbReference type="EMBL" id="CCA82204.1"/>
    </source>
</evidence>